<dbReference type="OrthoDB" id="6187304at2759"/>
<keyword evidence="3" id="KW-1185">Reference proteome</keyword>
<dbReference type="EMBL" id="UYJE01000865">
    <property type="protein sequence ID" value="VDH97178.1"/>
    <property type="molecule type" value="Genomic_DNA"/>
</dbReference>
<proteinExistence type="predicted"/>
<comment type="caution">
    <text evidence="2">The sequence shown here is derived from an EMBL/GenBank/DDBJ whole genome shotgun (WGS) entry which is preliminary data.</text>
</comment>
<evidence type="ECO:0000313" key="3">
    <source>
        <dbReference type="Proteomes" id="UP000596742"/>
    </source>
</evidence>
<evidence type="ECO:0000259" key="1">
    <source>
        <dbReference type="Pfam" id="PF07498"/>
    </source>
</evidence>
<dbReference type="InterPro" id="IPR011112">
    <property type="entry name" value="Rho-like_N"/>
</dbReference>
<sequence>MAFIINYRDTLKDCVATSEMGEIVRNKEMASNSVDMNMDQFKENEELKTCVASLKRKKGQLCKSKPGKDGLCWRHSKEPCQQADTQVVGNIVVKTTIKELREIAKKEGLKGYSRKSKGDLVKLIETNTAHKFTREEVFPKKEPKTIAKRRGITNYSRLGRAALTDLVKKDIENAPVEDEIKVVDRRHALKGVFGTVRIDPLQQHDLETFFQESRSNISSTIEDALTRKKGLKGQLVLKVEMVKTNPVTGWNTYVIPYFRSAQTVITESADFDFEIAVMVGKIKESMSRYMHEGSGWTFAHIEQLDIHLKSLLDEKTTVHTSNSRSKTDNVC</sequence>
<feature type="domain" description="Rho termination factor-like N-terminal" evidence="1">
    <location>
        <begin position="95"/>
        <end position="124"/>
    </location>
</feature>
<dbReference type="Proteomes" id="UP000596742">
    <property type="component" value="Unassembled WGS sequence"/>
</dbReference>
<reference evidence="2" key="1">
    <citation type="submission" date="2018-11" db="EMBL/GenBank/DDBJ databases">
        <authorList>
            <person name="Alioto T."/>
            <person name="Alioto T."/>
        </authorList>
    </citation>
    <scope>NUCLEOTIDE SEQUENCE</scope>
</reference>
<name>A0A8B6BYT8_MYTGA</name>
<dbReference type="AlphaFoldDB" id="A0A8B6BYT8"/>
<gene>
    <name evidence="2" type="ORF">MGAL_10B013443</name>
</gene>
<dbReference type="Pfam" id="PF07498">
    <property type="entry name" value="Rho_N"/>
    <property type="match status" value="1"/>
</dbReference>
<evidence type="ECO:0000313" key="2">
    <source>
        <dbReference type="EMBL" id="VDH97178.1"/>
    </source>
</evidence>
<organism evidence="2 3">
    <name type="scientific">Mytilus galloprovincialis</name>
    <name type="common">Mediterranean mussel</name>
    <dbReference type="NCBI Taxonomy" id="29158"/>
    <lineage>
        <taxon>Eukaryota</taxon>
        <taxon>Metazoa</taxon>
        <taxon>Spiralia</taxon>
        <taxon>Lophotrochozoa</taxon>
        <taxon>Mollusca</taxon>
        <taxon>Bivalvia</taxon>
        <taxon>Autobranchia</taxon>
        <taxon>Pteriomorphia</taxon>
        <taxon>Mytilida</taxon>
        <taxon>Mytiloidea</taxon>
        <taxon>Mytilidae</taxon>
        <taxon>Mytilinae</taxon>
        <taxon>Mytilus</taxon>
    </lineage>
</organism>
<accession>A0A8B6BYT8</accession>
<protein>
    <recommendedName>
        <fullName evidence="1">Rho termination factor-like N-terminal domain-containing protein</fullName>
    </recommendedName>
</protein>
<dbReference type="GO" id="GO:0006353">
    <property type="term" value="P:DNA-templated transcription termination"/>
    <property type="evidence" value="ECO:0007669"/>
    <property type="project" value="InterPro"/>
</dbReference>